<evidence type="ECO:0000256" key="1">
    <source>
        <dbReference type="ARBA" id="ARBA00022737"/>
    </source>
</evidence>
<sequence>MKKIWNSLLIRSIKLNCKRLMLRTIHMGADIDWLDKNGMAPVEYACIYENYDLLKILVNAGCEINWKDHNSLCLYLAARNEYKLLWALIQRGLDINADTYRGSTALYWAVQENSFESVEVLMKAGAKVNMLDAEGLSPLYCACGDGNNKVVRLLLKYHADVNLEKETSVLMIACCFGHYSTAQILLENGANVNFCDEDGRNVLFHSRARRDSAPKTYLKIEELLYSYGADDSVKDYRGISAKDMEDSKIRKMIWNELVGE</sequence>
<dbReference type="PROSITE" id="PS50088">
    <property type="entry name" value="ANK_REPEAT"/>
    <property type="match status" value="4"/>
</dbReference>
<feature type="repeat" description="ANK" evidence="3">
    <location>
        <begin position="134"/>
        <end position="166"/>
    </location>
</feature>
<dbReference type="InterPro" id="IPR002110">
    <property type="entry name" value="Ankyrin_rpt"/>
</dbReference>
<dbReference type="Proteomes" id="UP000647235">
    <property type="component" value="Unassembled WGS sequence"/>
</dbReference>
<keyword evidence="2 3" id="KW-0040">ANK repeat</keyword>
<accession>A0ABR7EU64</accession>
<evidence type="ECO:0000256" key="3">
    <source>
        <dbReference type="PROSITE-ProRule" id="PRU00023"/>
    </source>
</evidence>
<name>A0ABR7EU64_9FIRM</name>
<feature type="repeat" description="ANK" evidence="3">
    <location>
        <begin position="101"/>
        <end position="133"/>
    </location>
</feature>
<dbReference type="PANTHER" id="PTHR24126">
    <property type="entry name" value="ANKYRIN REPEAT, PH AND SEC7 DOMAIN CONTAINING PROTEIN SECG-RELATED"/>
    <property type="match status" value="1"/>
</dbReference>
<feature type="repeat" description="ANK" evidence="3">
    <location>
        <begin position="165"/>
        <end position="197"/>
    </location>
</feature>
<protein>
    <submittedName>
        <fullName evidence="4">Ankyrin repeat domain-containing protein</fullName>
    </submittedName>
</protein>
<keyword evidence="5" id="KW-1185">Reference proteome</keyword>
<comment type="caution">
    <text evidence="4">The sequence shown here is derived from an EMBL/GenBank/DDBJ whole genome shotgun (WGS) entry which is preliminary data.</text>
</comment>
<dbReference type="Gene3D" id="1.25.40.20">
    <property type="entry name" value="Ankyrin repeat-containing domain"/>
    <property type="match status" value="1"/>
</dbReference>
<gene>
    <name evidence="4" type="ORF">H8S07_06325</name>
</gene>
<keyword evidence="1" id="KW-0677">Repeat</keyword>
<dbReference type="PROSITE" id="PS50297">
    <property type="entry name" value="ANK_REP_REGION"/>
    <property type="match status" value="4"/>
</dbReference>
<feature type="repeat" description="ANK" evidence="3">
    <location>
        <begin position="37"/>
        <end position="69"/>
    </location>
</feature>
<dbReference type="Pfam" id="PF12796">
    <property type="entry name" value="Ank_2"/>
    <property type="match status" value="1"/>
</dbReference>
<dbReference type="PANTHER" id="PTHR24126:SF14">
    <property type="entry name" value="ANK_REP_REGION DOMAIN-CONTAINING PROTEIN"/>
    <property type="match status" value="1"/>
</dbReference>
<dbReference type="SUPFAM" id="SSF48403">
    <property type="entry name" value="Ankyrin repeat"/>
    <property type="match status" value="1"/>
</dbReference>
<evidence type="ECO:0000256" key="2">
    <source>
        <dbReference type="ARBA" id="ARBA00023043"/>
    </source>
</evidence>
<dbReference type="EMBL" id="JACOOY010000006">
    <property type="protein sequence ID" value="MBC5664892.1"/>
    <property type="molecule type" value="Genomic_DNA"/>
</dbReference>
<dbReference type="InterPro" id="IPR036770">
    <property type="entry name" value="Ankyrin_rpt-contain_sf"/>
</dbReference>
<evidence type="ECO:0000313" key="4">
    <source>
        <dbReference type="EMBL" id="MBC5664892.1"/>
    </source>
</evidence>
<organism evidence="4 5">
    <name type="scientific">Dorea hominis</name>
    <dbReference type="NCBI Taxonomy" id="2763040"/>
    <lineage>
        <taxon>Bacteria</taxon>
        <taxon>Bacillati</taxon>
        <taxon>Bacillota</taxon>
        <taxon>Clostridia</taxon>
        <taxon>Lachnospirales</taxon>
        <taxon>Lachnospiraceae</taxon>
        <taxon>Dorea</taxon>
    </lineage>
</organism>
<dbReference type="Pfam" id="PF00023">
    <property type="entry name" value="Ank"/>
    <property type="match status" value="1"/>
</dbReference>
<evidence type="ECO:0000313" key="5">
    <source>
        <dbReference type="Proteomes" id="UP000647235"/>
    </source>
</evidence>
<reference evidence="4 5" key="1">
    <citation type="submission" date="2020-08" db="EMBL/GenBank/DDBJ databases">
        <title>Genome public.</title>
        <authorList>
            <person name="Liu C."/>
            <person name="Sun Q."/>
        </authorList>
    </citation>
    <scope>NUCLEOTIDE SEQUENCE [LARGE SCALE GENOMIC DNA]</scope>
    <source>
        <strain evidence="4 5">NSJ-36</strain>
    </source>
</reference>
<proteinExistence type="predicted"/>
<dbReference type="RefSeq" id="WP_186855685.1">
    <property type="nucleotide sequence ID" value="NZ_JACOOY010000006.1"/>
</dbReference>
<dbReference type="SMART" id="SM00248">
    <property type="entry name" value="ANK"/>
    <property type="match status" value="5"/>
</dbReference>